<proteinExistence type="predicted"/>
<evidence type="ECO:0000256" key="1">
    <source>
        <dbReference type="SAM" id="MobiDB-lite"/>
    </source>
</evidence>
<protein>
    <recommendedName>
        <fullName evidence="4">Terminase small subunit</fullName>
    </recommendedName>
</protein>
<dbReference type="Proteomes" id="UP001163882">
    <property type="component" value="Chromosome"/>
</dbReference>
<accession>A0ABY6IQJ9</accession>
<dbReference type="RefSeq" id="WP_264226477.1">
    <property type="nucleotide sequence ID" value="NZ_CP107716.1"/>
</dbReference>
<dbReference type="EMBL" id="CP107716">
    <property type="protein sequence ID" value="UYQ72876.1"/>
    <property type="molecule type" value="Genomic_DNA"/>
</dbReference>
<sequence length="225" mass="25332">MKDEKHHGPRAKGALDRDAYSDARRLWGETGDIRYAAIAIGKSGLGKRQANGEVRWTNEIPEWAMQACFEFANEIEDVLHAVAAIGHAISDAPSGDGLTRPSDGIPQWALRRCVTFAEEVRTATNSERNQMKDGTGKFNRPAIHRADYEGVRKLMANNEGMTRYQAYDELPIDNESNRRGVDRLFKEDELVRTDAESDGAEGKIEKGSRRDEERMVARRAKRTLE</sequence>
<keyword evidence="3" id="KW-1185">Reference proteome</keyword>
<organism evidence="2 3">
    <name type="scientific">Pelagibacterium flavum</name>
    <dbReference type="NCBI Taxonomy" id="2984530"/>
    <lineage>
        <taxon>Bacteria</taxon>
        <taxon>Pseudomonadati</taxon>
        <taxon>Pseudomonadota</taxon>
        <taxon>Alphaproteobacteria</taxon>
        <taxon>Hyphomicrobiales</taxon>
        <taxon>Devosiaceae</taxon>
        <taxon>Pelagibacterium</taxon>
    </lineage>
</organism>
<evidence type="ECO:0000313" key="2">
    <source>
        <dbReference type="EMBL" id="UYQ72876.1"/>
    </source>
</evidence>
<name>A0ABY6IQJ9_9HYPH</name>
<gene>
    <name evidence="2" type="ORF">OF122_03625</name>
</gene>
<evidence type="ECO:0008006" key="4">
    <source>
        <dbReference type="Google" id="ProtNLM"/>
    </source>
</evidence>
<reference evidence="2" key="1">
    <citation type="submission" date="2022-10" db="EMBL/GenBank/DDBJ databases">
        <title>YIM 151497 complete genome.</title>
        <authorList>
            <person name="Chen X."/>
        </authorList>
    </citation>
    <scope>NUCLEOTIDE SEQUENCE</scope>
    <source>
        <strain evidence="2">YIM 151497</strain>
    </source>
</reference>
<evidence type="ECO:0000313" key="3">
    <source>
        <dbReference type="Proteomes" id="UP001163882"/>
    </source>
</evidence>
<feature type="region of interest" description="Disordered" evidence="1">
    <location>
        <begin position="191"/>
        <end position="225"/>
    </location>
</feature>